<dbReference type="PANTHER" id="PTHR35936:SF25">
    <property type="entry name" value="ABC TRANSPORTER SUBSTRATE-BINDING PROTEIN"/>
    <property type="match status" value="1"/>
</dbReference>
<evidence type="ECO:0000256" key="2">
    <source>
        <dbReference type="ARBA" id="ARBA00022729"/>
    </source>
</evidence>
<dbReference type="InterPro" id="IPR001638">
    <property type="entry name" value="Solute-binding_3/MltF_N"/>
</dbReference>
<proteinExistence type="inferred from homology"/>
<name>A0ABQ3L4Q1_9ALTE</name>
<dbReference type="SMART" id="SM00062">
    <property type="entry name" value="PBPb"/>
    <property type="match status" value="1"/>
</dbReference>
<feature type="signal peptide" evidence="3">
    <location>
        <begin position="1"/>
        <end position="19"/>
    </location>
</feature>
<evidence type="ECO:0000256" key="1">
    <source>
        <dbReference type="ARBA" id="ARBA00010333"/>
    </source>
</evidence>
<dbReference type="Gene3D" id="3.40.190.10">
    <property type="entry name" value="Periplasmic binding protein-like II"/>
    <property type="match status" value="2"/>
</dbReference>
<dbReference type="PANTHER" id="PTHR35936">
    <property type="entry name" value="MEMBRANE-BOUND LYTIC MUREIN TRANSGLYCOSYLASE F"/>
    <property type="match status" value="1"/>
</dbReference>
<dbReference type="RefSeq" id="WP_189434161.1">
    <property type="nucleotide sequence ID" value="NZ_BNAO01000011.1"/>
</dbReference>
<evidence type="ECO:0000259" key="4">
    <source>
        <dbReference type="SMART" id="SM00062"/>
    </source>
</evidence>
<accession>A0ABQ3L4Q1</accession>
<evidence type="ECO:0000256" key="3">
    <source>
        <dbReference type="SAM" id="SignalP"/>
    </source>
</evidence>
<dbReference type="Pfam" id="PF00497">
    <property type="entry name" value="SBP_bac_3"/>
    <property type="match status" value="1"/>
</dbReference>
<feature type="domain" description="Solute-binding protein family 3/N-terminal" evidence="4">
    <location>
        <begin position="21"/>
        <end position="251"/>
    </location>
</feature>
<comment type="caution">
    <text evidence="5">The sequence shown here is derived from an EMBL/GenBank/DDBJ whole genome shotgun (WGS) entry which is preliminary data.</text>
</comment>
<dbReference type="SUPFAM" id="SSF53850">
    <property type="entry name" value="Periplasmic binding protein-like II"/>
    <property type="match status" value="1"/>
</dbReference>
<comment type="similarity">
    <text evidence="1">Belongs to the bacterial solute-binding protein 3 family.</text>
</comment>
<evidence type="ECO:0000313" key="5">
    <source>
        <dbReference type="EMBL" id="GHG77465.1"/>
    </source>
</evidence>
<sequence length="263" mass="30091">MRLVIFAMAFLIAATPAAACSFRLGSELSFRPFIDYKNDSWHGVTIELLQMLVEDIGCQLDIIPSPWLRALRLVERGELDVLVHMTYSADRSNHFYFIGPHHLEEIYLVGVDYAFAGITRVEQLKSNGSGMIAFLNGSYYGEEIDEIINSKHSNRIFVAIVSNQDKISLLLNNRVEGVLDDIMAFTAWRDDTGVRDKKLKPILKVYENPVYFGFNKKTISEEQFAKLAAAWQLRFEDGSIQRILDKYQVDEHQLKLLEPNPKI</sequence>
<organism evidence="5 6">
    <name type="scientific">Alishewanella longhuensis</name>
    <dbReference type="NCBI Taxonomy" id="1091037"/>
    <lineage>
        <taxon>Bacteria</taxon>
        <taxon>Pseudomonadati</taxon>
        <taxon>Pseudomonadota</taxon>
        <taxon>Gammaproteobacteria</taxon>
        <taxon>Alteromonadales</taxon>
        <taxon>Alteromonadaceae</taxon>
        <taxon>Alishewanella</taxon>
    </lineage>
</organism>
<keyword evidence="2 3" id="KW-0732">Signal</keyword>
<evidence type="ECO:0000313" key="6">
    <source>
        <dbReference type="Proteomes" id="UP000659697"/>
    </source>
</evidence>
<reference evidence="6" key="1">
    <citation type="journal article" date="2019" name="Int. J. Syst. Evol. Microbiol.">
        <title>The Global Catalogue of Microorganisms (GCM) 10K type strain sequencing project: providing services to taxonomists for standard genome sequencing and annotation.</title>
        <authorList>
            <consortium name="The Broad Institute Genomics Platform"/>
            <consortium name="The Broad Institute Genome Sequencing Center for Infectious Disease"/>
            <person name="Wu L."/>
            <person name="Ma J."/>
        </authorList>
    </citation>
    <scope>NUCLEOTIDE SEQUENCE [LARGE SCALE GENOMIC DNA]</scope>
    <source>
        <strain evidence="6">CGMCC 1.7003</strain>
    </source>
</reference>
<feature type="chain" id="PRO_5047164266" description="Solute-binding protein family 3/N-terminal domain-containing protein" evidence="3">
    <location>
        <begin position="20"/>
        <end position="263"/>
    </location>
</feature>
<gene>
    <name evidence="5" type="ORF">GCM10010919_33130</name>
</gene>
<dbReference type="EMBL" id="BNAO01000011">
    <property type="protein sequence ID" value="GHG77465.1"/>
    <property type="molecule type" value="Genomic_DNA"/>
</dbReference>
<keyword evidence="6" id="KW-1185">Reference proteome</keyword>
<dbReference type="Proteomes" id="UP000659697">
    <property type="component" value="Unassembled WGS sequence"/>
</dbReference>
<protein>
    <recommendedName>
        <fullName evidence="4">Solute-binding protein family 3/N-terminal domain-containing protein</fullName>
    </recommendedName>
</protein>